<dbReference type="PANTHER" id="PTHR38340">
    <property type="entry name" value="S-LAYER PROTEIN"/>
    <property type="match status" value="1"/>
</dbReference>
<accession>A0A561R2H1</accession>
<dbReference type="SUPFAM" id="SSF51120">
    <property type="entry name" value="beta-Roll"/>
    <property type="match status" value="2"/>
</dbReference>
<name>A0A561R2H1_9HYPH</name>
<protein>
    <submittedName>
        <fullName evidence="4">Hemolysin type calcium-binding protein</fullName>
    </submittedName>
</protein>
<dbReference type="InterPro" id="IPR001343">
    <property type="entry name" value="Hemolysn_Ca-bd"/>
</dbReference>
<dbReference type="PANTHER" id="PTHR38340:SF1">
    <property type="entry name" value="S-LAYER PROTEIN"/>
    <property type="match status" value="1"/>
</dbReference>
<dbReference type="InterPro" id="IPR054215">
    <property type="entry name" value="DUF6923"/>
</dbReference>
<reference evidence="4 5" key="1">
    <citation type="submission" date="2019-06" db="EMBL/GenBank/DDBJ databases">
        <title>Sorghum-associated microbial communities from plants grown in Nebraska, USA.</title>
        <authorList>
            <person name="Schachtman D."/>
        </authorList>
    </citation>
    <scope>NUCLEOTIDE SEQUENCE [LARGE SCALE GENOMIC DNA]</scope>
    <source>
        <strain evidence="4 5">1225</strain>
    </source>
</reference>
<dbReference type="Gene3D" id="2.150.10.10">
    <property type="entry name" value="Serralysin-like metalloprotease, C-terminal"/>
    <property type="match status" value="2"/>
</dbReference>
<proteinExistence type="predicted"/>
<evidence type="ECO:0000259" key="3">
    <source>
        <dbReference type="Pfam" id="PF21959"/>
    </source>
</evidence>
<gene>
    <name evidence="4" type="ORF">FHW37_102449</name>
</gene>
<dbReference type="OrthoDB" id="8283528at2"/>
<dbReference type="InterPro" id="IPR050557">
    <property type="entry name" value="RTX_toxin/Mannuronan_C5-epim"/>
</dbReference>
<dbReference type="Pfam" id="PF21959">
    <property type="entry name" value="DUF6923"/>
    <property type="match status" value="1"/>
</dbReference>
<dbReference type="GO" id="GO:0005576">
    <property type="term" value="C:extracellular region"/>
    <property type="evidence" value="ECO:0007669"/>
    <property type="project" value="UniProtKB-SubCell"/>
</dbReference>
<dbReference type="SUPFAM" id="SSF63825">
    <property type="entry name" value="YWTD domain"/>
    <property type="match status" value="1"/>
</dbReference>
<dbReference type="Gene3D" id="2.115.10.10">
    <property type="entry name" value="Tachylectin 2"/>
    <property type="match status" value="1"/>
</dbReference>
<sequence>MTSEIYVSTLSSQLIAINPYNLSSRYIGNTGTAMTDIAFAPDGTLYGISFSDLYRIDPTTGASTRIGSLGMYSANALEIDANGNAYLASNTNGNLYSVNLSTGGATKIGQYSTTVGSAGDLAFLNNKLYLAATDNSIIEISPVTGEALHQAKTGLSNLFGLEKLGAALYAFAGDDFFTINPVTGERVPMKEVSGYGQFAGASAMDFEGTGQAYTVKGTAATDWIFGAAKNDRLYGLGGNDTLWGGPGGDYLNGGAGNDTASYEGATKAVTANLEKRTLNKGDAKGDTYVSIENLTGSKYADVLTGNKLANRIEGGSGNDTLNGRLGKDVLVGGAGKDTFVFDTKLSSSNIDKILDFNPISDSIDLELAIFKKAGKVGHLAADAFYAGAKAHDASDRIIYDSKSGKLWYDADGTGSSKAVQFATLDKGLKLTYHDFDII</sequence>
<keyword evidence="2" id="KW-0964">Secreted</keyword>
<dbReference type="EMBL" id="VIWP01000002">
    <property type="protein sequence ID" value="TWF56810.1"/>
    <property type="molecule type" value="Genomic_DNA"/>
</dbReference>
<comment type="caution">
    <text evidence="4">The sequence shown here is derived from an EMBL/GenBank/DDBJ whole genome shotgun (WGS) entry which is preliminary data.</text>
</comment>
<dbReference type="GO" id="GO:0005509">
    <property type="term" value="F:calcium ion binding"/>
    <property type="evidence" value="ECO:0007669"/>
    <property type="project" value="InterPro"/>
</dbReference>
<keyword evidence="5" id="KW-1185">Reference proteome</keyword>
<evidence type="ECO:0000313" key="4">
    <source>
        <dbReference type="EMBL" id="TWF56810.1"/>
    </source>
</evidence>
<dbReference type="RefSeq" id="WP_145634716.1">
    <property type="nucleotide sequence ID" value="NZ_VIWP01000002.1"/>
</dbReference>
<dbReference type="AlphaFoldDB" id="A0A561R2H1"/>
<comment type="subcellular location">
    <subcellularLocation>
        <location evidence="1">Secreted</location>
    </subcellularLocation>
</comment>
<evidence type="ECO:0000313" key="5">
    <source>
        <dbReference type="Proteomes" id="UP000320653"/>
    </source>
</evidence>
<dbReference type="PRINTS" id="PR00313">
    <property type="entry name" value="CABNDNGRPT"/>
</dbReference>
<dbReference type="InterPro" id="IPR011049">
    <property type="entry name" value="Serralysin-like_metalloprot_C"/>
</dbReference>
<evidence type="ECO:0000256" key="1">
    <source>
        <dbReference type="ARBA" id="ARBA00004613"/>
    </source>
</evidence>
<dbReference type="Pfam" id="PF00353">
    <property type="entry name" value="HemolysinCabind"/>
    <property type="match status" value="2"/>
</dbReference>
<evidence type="ECO:0000256" key="2">
    <source>
        <dbReference type="ARBA" id="ARBA00022525"/>
    </source>
</evidence>
<dbReference type="InterPro" id="IPR018511">
    <property type="entry name" value="Hemolysin-typ_Ca-bd_CS"/>
</dbReference>
<feature type="domain" description="DUF6923" evidence="3">
    <location>
        <begin position="77"/>
        <end position="167"/>
    </location>
</feature>
<dbReference type="PROSITE" id="PS00330">
    <property type="entry name" value="HEMOLYSIN_CALCIUM"/>
    <property type="match status" value="1"/>
</dbReference>
<dbReference type="Proteomes" id="UP000320653">
    <property type="component" value="Unassembled WGS sequence"/>
</dbReference>
<organism evidence="4 5">
    <name type="scientific">Neorhizobium alkalisoli</name>
    <dbReference type="NCBI Taxonomy" id="528178"/>
    <lineage>
        <taxon>Bacteria</taxon>
        <taxon>Pseudomonadati</taxon>
        <taxon>Pseudomonadota</taxon>
        <taxon>Alphaproteobacteria</taxon>
        <taxon>Hyphomicrobiales</taxon>
        <taxon>Rhizobiaceae</taxon>
        <taxon>Rhizobium/Agrobacterium group</taxon>
        <taxon>Neorhizobium</taxon>
    </lineage>
</organism>